<protein>
    <submittedName>
        <fullName evidence="2">Cytochrome c oxidase polypeptide III</fullName>
        <ecNumber evidence="2">1.9.3.1</ecNumber>
    </submittedName>
</protein>
<reference evidence="2" key="1">
    <citation type="submission" date="2020-02" db="EMBL/GenBank/DDBJ databases">
        <authorList>
            <person name="Meier V. D."/>
        </authorList>
    </citation>
    <scope>NUCLEOTIDE SEQUENCE</scope>
    <source>
        <strain evidence="2">AVDCRST_MAG53</strain>
    </source>
</reference>
<dbReference type="EC" id="1.9.3.1" evidence="2"/>
<dbReference type="GO" id="GO:0016491">
    <property type="term" value="F:oxidoreductase activity"/>
    <property type="evidence" value="ECO:0007669"/>
    <property type="project" value="UniProtKB-KW"/>
</dbReference>
<sequence>GRRRAPRGGSRHPPPRPARGEPELARRPAAAGDAAVHHLRDHGLRGLLHGLLLHPHRRRERVAGPRDRTARARRGRQHGDPPLELADAPLGADERQERQPLRAEGRDVHDVPARRDVPARPGQRVRPHRLLPRRPRAGLGVLRAHRPARRPRLHRPAAARRGHGALIPRALLQGGAPRARDSRDLLALRRRHVDRRLHDHLHHL</sequence>
<feature type="compositionally biased region" description="Basic and acidic residues" evidence="1">
    <location>
        <begin position="92"/>
        <end position="108"/>
    </location>
</feature>
<dbReference type="AlphaFoldDB" id="A0A6J4SQP1"/>
<evidence type="ECO:0000256" key="1">
    <source>
        <dbReference type="SAM" id="MobiDB-lite"/>
    </source>
</evidence>
<keyword evidence="2" id="KW-0560">Oxidoreductase</keyword>
<organism evidence="2">
    <name type="scientific">uncultured Solirubrobacteraceae bacterium</name>
    <dbReference type="NCBI Taxonomy" id="1162706"/>
    <lineage>
        <taxon>Bacteria</taxon>
        <taxon>Bacillati</taxon>
        <taxon>Actinomycetota</taxon>
        <taxon>Thermoleophilia</taxon>
        <taxon>Solirubrobacterales</taxon>
        <taxon>Solirubrobacteraceae</taxon>
        <taxon>environmental samples</taxon>
    </lineage>
</organism>
<feature type="compositionally biased region" description="Basic and acidic residues" evidence="1">
    <location>
        <begin position="61"/>
        <end position="70"/>
    </location>
</feature>
<dbReference type="EMBL" id="CADCVR010000065">
    <property type="protein sequence ID" value="CAA9502136.1"/>
    <property type="molecule type" value="Genomic_DNA"/>
</dbReference>
<feature type="non-terminal residue" evidence="2">
    <location>
        <position position="1"/>
    </location>
</feature>
<feature type="region of interest" description="Disordered" evidence="1">
    <location>
        <begin position="1"/>
        <end position="33"/>
    </location>
</feature>
<feature type="region of interest" description="Disordered" evidence="1">
    <location>
        <begin position="56"/>
        <end position="108"/>
    </location>
</feature>
<accession>A0A6J4SQP1</accession>
<feature type="compositionally biased region" description="Basic residues" evidence="1">
    <location>
        <begin position="1"/>
        <end position="14"/>
    </location>
</feature>
<feature type="non-terminal residue" evidence="2">
    <location>
        <position position="204"/>
    </location>
</feature>
<name>A0A6J4SQP1_9ACTN</name>
<proteinExistence type="predicted"/>
<evidence type="ECO:0000313" key="2">
    <source>
        <dbReference type="EMBL" id="CAA9502136.1"/>
    </source>
</evidence>
<gene>
    <name evidence="2" type="ORF">AVDCRST_MAG53-2064</name>
</gene>